<dbReference type="SUPFAM" id="SSF89447">
    <property type="entry name" value="AbrB/MazE/MraZ-like"/>
    <property type="match status" value="1"/>
</dbReference>
<dbReference type="InterPro" id="IPR007159">
    <property type="entry name" value="SpoVT-AbrB_dom"/>
</dbReference>
<gene>
    <name evidence="2" type="ORF">A3A05_00685</name>
</gene>
<dbReference type="InterPro" id="IPR037914">
    <property type="entry name" value="SpoVT-AbrB_sf"/>
</dbReference>
<accession>A0A1F6WVL8</accession>
<evidence type="ECO:0000313" key="2">
    <source>
        <dbReference type="EMBL" id="OGI85864.1"/>
    </source>
</evidence>
<organism evidence="2 3">
    <name type="scientific">Candidatus Nomurabacteria bacterium RIFCSPLOWO2_01_FULL_41_12</name>
    <dbReference type="NCBI Taxonomy" id="1801774"/>
    <lineage>
        <taxon>Bacteria</taxon>
        <taxon>Candidatus Nomuraibacteriota</taxon>
    </lineage>
</organism>
<dbReference type="AlphaFoldDB" id="A0A1F6WVL8"/>
<sequence length="80" mass="9209">MTTKIQKWGNSLAMRLPKELAKNLNWQAGAVVGFEQSGDKIIITSSRPEYTLEDMVKGITKKNRHKLVWPDDKPRGKEIW</sequence>
<dbReference type="Proteomes" id="UP000176187">
    <property type="component" value="Unassembled WGS sequence"/>
</dbReference>
<evidence type="ECO:0000313" key="3">
    <source>
        <dbReference type="Proteomes" id="UP000176187"/>
    </source>
</evidence>
<dbReference type="Gene3D" id="2.10.260.10">
    <property type="match status" value="1"/>
</dbReference>
<dbReference type="STRING" id="1801774.A3A05_00685"/>
<name>A0A1F6WVL8_9BACT</name>
<evidence type="ECO:0000259" key="1">
    <source>
        <dbReference type="SMART" id="SM00966"/>
    </source>
</evidence>
<dbReference type="PANTHER" id="PTHR40516">
    <property type="entry name" value="ANTITOXIN CHPS-RELATED"/>
    <property type="match status" value="1"/>
</dbReference>
<dbReference type="InterPro" id="IPR039052">
    <property type="entry name" value="Antitox_PemI-like"/>
</dbReference>
<reference evidence="2 3" key="1">
    <citation type="journal article" date="2016" name="Nat. Commun.">
        <title>Thousands of microbial genomes shed light on interconnected biogeochemical processes in an aquifer system.</title>
        <authorList>
            <person name="Anantharaman K."/>
            <person name="Brown C.T."/>
            <person name="Hug L.A."/>
            <person name="Sharon I."/>
            <person name="Castelle C.J."/>
            <person name="Probst A.J."/>
            <person name="Thomas B.C."/>
            <person name="Singh A."/>
            <person name="Wilkins M.J."/>
            <person name="Karaoz U."/>
            <person name="Brodie E.L."/>
            <person name="Williams K.H."/>
            <person name="Hubbard S.S."/>
            <person name="Banfield J.F."/>
        </authorList>
    </citation>
    <scope>NUCLEOTIDE SEQUENCE [LARGE SCALE GENOMIC DNA]</scope>
</reference>
<dbReference type="GO" id="GO:0003677">
    <property type="term" value="F:DNA binding"/>
    <property type="evidence" value="ECO:0007669"/>
    <property type="project" value="InterPro"/>
</dbReference>
<feature type="domain" description="SpoVT-AbrB" evidence="1">
    <location>
        <begin position="6"/>
        <end position="51"/>
    </location>
</feature>
<protein>
    <recommendedName>
        <fullName evidence="1">SpoVT-AbrB domain-containing protein</fullName>
    </recommendedName>
</protein>
<dbReference type="SMART" id="SM00966">
    <property type="entry name" value="SpoVT_AbrB"/>
    <property type="match status" value="1"/>
</dbReference>
<comment type="caution">
    <text evidence="2">The sequence shown here is derived from an EMBL/GenBank/DDBJ whole genome shotgun (WGS) entry which is preliminary data.</text>
</comment>
<dbReference type="Pfam" id="PF04014">
    <property type="entry name" value="MazE_antitoxin"/>
    <property type="match status" value="1"/>
</dbReference>
<dbReference type="EMBL" id="MFUY01000020">
    <property type="protein sequence ID" value="OGI85864.1"/>
    <property type="molecule type" value="Genomic_DNA"/>
</dbReference>
<proteinExistence type="predicted"/>
<dbReference type="GO" id="GO:0097351">
    <property type="term" value="F:toxin sequestering activity"/>
    <property type="evidence" value="ECO:0007669"/>
    <property type="project" value="InterPro"/>
</dbReference>
<dbReference type="PANTHER" id="PTHR40516:SF1">
    <property type="entry name" value="ANTITOXIN CHPS-RELATED"/>
    <property type="match status" value="1"/>
</dbReference>